<dbReference type="Proteomes" id="UP001329915">
    <property type="component" value="Chromosome"/>
</dbReference>
<feature type="active site" evidence="5">
    <location>
        <position position="181"/>
    </location>
</feature>
<evidence type="ECO:0000256" key="5">
    <source>
        <dbReference type="PROSITE-ProRule" id="PRU00050"/>
    </source>
</evidence>
<evidence type="ECO:0000313" key="8">
    <source>
        <dbReference type="Proteomes" id="UP001329915"/>
    </source>
</evidence>
<evidence type="ECO:0000313" key="7">
    <source>
        <dbReference type="EMBL" id="WRO21121.1"/>
    </source>
</evidence>
<dbReference type="Pfam" id="PF01339">
    <property type="entry name" value="CheB_methylest"/>
    <property type="match status" value="1"/>
</dbReference>
<evidence type="ECO:0000256" key="1">
    <source>
        <dbReference type="ARBA" id="ARBA00022500"/>
    </source>
</evidence>
<dbReference type="GO" id="GO:0006935">
    <property type="term" value="P:chemotaxis"/>
    <property type="evidence" value="ECO:0007669"/>
    <property type="project" value="UniProtKB-UniRule"/>
</dbReference>
<dbReference type="KEGG" id="dbc:MFMK1_000916"/>
<dbReference type="PIRSF" id="PIRSF000876">
    <property type="entry name" value="RR_chemtxs_CheB"/>
    <property type="match status" value="1"/>
</dbReference>
<dbReference type="InterPro" id="IPR008248">
    <property type="entry name" value="CheB-like"/>
</dbReference>
<dbReference type="GO" id="GO:0008984">
    <property type="term" value="F:protein-glutamate methylesterase activity"/>
    <property type="evidence" value="ECO:0007669"/>
    <property type="project" value="UniProtKB-EC"/>
</dbReference>
<dbReference type="RefSeq" id="WP_366923978.1">
    <property type="nucleotide sequence ID" value="NZ_CP121694.1"/>
</dbReference>
<dbReference type="InterPro" id="IPR000673">
    <property type="entry name" value="Sig_transdc_resp-reg_Me-estase"/>
</dbReference>
<reference evidence="7 8" key="1">
    <citation type="submission" date="2023-04" db="EMBL/GenBank/DDBJ databases">
        <authorList>
            <person name="Hsu D."/>
        </authorList>
    </citation>
    <scope>NUCLEOTIDE SEQUENCE [LARGE SCALE GENOMIC DNA]</scope>
    <source>
        <strain evidence="7 8">MK1</strain>
    </source>
</reference>
<proteinExistence type="predicted"/>
<feature type="active site" evidence="5">
    <location>
        <position position="305"/>
    </location>
</feature>
<dbReference type="CDD" id="cd16432">
    <property type="entry name" value="CheB_Rec"/>
    <property type="match status" value="1"/>
</dbReference>
<evidence type="ECO:0000256" key="4">
    <source>
        <dbReference type="ARBA" id="ARBA00048267"/>
    </source>
</evidence>
<keyword evidence="2 5" id="KW-0378">Hydrolase</keyword>
<dbReference type="Gene3D" id="3.40.50.180">
    <property type="entry name" value="Methylesterase CheB, C-terminal domain"/>
    <property type="match status" value="1"/>
</dbReference>
<dbReference type="EMBL" id="CP121694">
    <property type="protein sequence ID" value="WRO21121.1"/>
    <property type="molecule type" value="Genomic_DNA"/>
</dbReference>
<name>A0AAU0ULK8_9FIRM</name>
<organism evidence="7 8">
    <name type="scientific">Metallumcola ferriviriculae</name>
    <dbReference type="NCBI Taxonomy" id="3039180"/>
    <lineage>
        <taxon>Bacteria</taxon>
        <taxon>Bacillati</taxon>
        <taxon>Bacillota</taxon>
        <taxon>Clostridia</taxon>
        <taxon>Neomoorellales</taxon>
        <taxon>Desulfitibacteraceae</taxon>
        <taxon>Metallumcola</taxon>
    </lineage>
</organism>
<dbReference type="PANTHER" id="PTHR42872">
    <property type="entry name" value="PROTEIN-GLUTAMATE METHYLESTERASE/PROTEIN-GLUTAMINE GLUTAMINASE"/>
    <property type="match status" value="1"/>
</dbReference>
<sequence length="370" mass="39765">MNKLNVVILTANSLNKRHLVDAVKSTELAQVVCATSEETTMLEKISSSTIDVLIIIGVPPKKAVLSTVNVISQTHPNLHLILAVQHNEKDSIVRLHSLPELDVLDFLLLPHECGTKKHFEGIRNQLNGIFTQVITNKFTSITKKRLVPNTIGPEFEQMIPNGKVAAQTQLKPVELVVMAASTGGPAALESICRKLPPNFDIPILVIQHMPIKLTKNLARSLNKVSSLPVTELHEGDPIEPGQIMIAPGGLHSTIRISRGKRITKLLATPPVNGVRPAADVLFSSVAAAYAGKNILAIILTGMGTDGTNGVKALKSSCNCYCLAQNEGSCAVYGMPKSVVNAGLVDQVKDLKDLAMEIIKIVSSGDVKREC</sequence>
<dbReference type="AlphaFoldDB" id="A0AAU0ULK8"/>
<comment type="catalytic activity">
    <reaction evidence="4">
        <text>[protein]-L-glutamate 5-O-methyl ester + H2O = L-glutamyl-[protein] + methanol + H(+)</text>
        <dbReference type="Rhea" id="RHEA:23236"/>
        <dbReference type="Rhea" id="RHEA-COMP:10208"/>
        <dbReference type="Rhea" id="RHEA-COMP:10311"/>
        <dbReference type="ChEBI" id="CHEBI:15377"/>
        <dbReference type="ChEBI" id="CHEBI:15378"/>
        <dbReference type="ChEBI" id="CHEBI:17790"/>
        <dbReference type="ChEBI" id="CHEBI:29973"/>
        <dbReference type="ChEBI" id="CHEBI:82795"/>
        <dbReference type="EC" id="3.1.1.61"/>
    </reaction>
</comment>
<dbReference type="GO" id="GO:0000156">
    <property type="term" value="F:phosphorelay response regulator activity"/>
    <property type="evidence" value="ECO:0007669"/>
    <property type="project" value="InterPro"/>
</dbReference>
<evidence type="ECO:0000256" key="3">
    <source>
        <dbReference type="ARBA" id="ARBA00039140"/>
    </source>
</evidence>
<evidence type="ECO:0000259" key="6">
    <source>
        <dbReference type="PROSITE" id="PS50122"/>
    </source>
</evidence>
<keyword evidence="8" id="KW-1185">Reference proteome</keyword>
<protein>
    <recommendedName>
        <fullName evidence="3">protein-glutamate methylesterase</fullName>
        <ecNumber evidence="3">3.1.1.61</ecNumber>
    </recommendedName>
</protein>
<feature type="domain" description="CheB-type methylesterase" evidence="6">
    <location>
        <begin position="172"/>
        <end position="364"/>
    </location>
</feature>
<keyword evidence="1 5" id="KW-0145">Chemotaxis</keyword>
<gene>
    <name evidence="7" type="ORF">MFMK1_000916</name>
</gene>
<dbReference type="GO" id="GO:0005737">
    <property type="term" value="C:cytoplasm"/>
    <property type="evidence" value="ECO:0007669"/>
    <property type="project" value="InterPro"/>
</dbReference>
<dbReference type="PROSITE" id="PS50122">
    <property type="entry name" value="CHEB"/>
    <property type="match status" value="1"/>
</dbReference>
<accession>A0AAU0ULK8</accession>
<dbReference type="EC" id="3.1.1.61" evidence="3"/>
<dbReference type="SUPFAM" id="SSF52738">
    <property type="entry name" value="Methylesterase CheB, C-terminal domain"/>
    <property type="match status" value="1"/>
</dbReference>
<dbReference type="PANTHER" id="PTHR42872:SF6">
    <property type="entry name" value="PROTEIN-GLUTAMATE METHYLESTERASE_PROTEIN-GLUTAMINE GLUTAMINASE"/>
    <property type="match status" value="1"/>
</dbReference>
<dbReference type="InterPro" id="IPR035909">
    <property type="entry name" value="CheB_C"/>
</dbReference>
<evidence type="ECO:0000256" key="2">
    <source>
        <dbReference type="ARBA" id="ARBA00022801"/>
    </source>
</evidence>
<feature type="active site" evidence="5">
    <location>
        <position position="208"/>
    </location>
</feature>